<dbReference type="GO" id="GO:0008883">
    <property type="term" value="F:glutamyl-tRNA reductase activity"/>
    <property type="evidence" value="ECO:0007669"/>
    <property type="project" value="UniProtKB-UniRule"/>
</dbReference>
<dbReference type="InterPro" id="IPR000343">
    <property type="entry name" value="4pyrrol_synth_GluRdtase"/>
</dbReference>
<protein>
    <recommendedName>
        <fullName evidence="4">Glutamyl-tRNA reductase</fullName>
        <shortName evidence="4">GluTR</shortName>
        <ecNumber evidence="4">1.2.1.70</ecNumber>
    </recommendedName>
</protein>
<feature type="site" description="Important for activity" evidence="4 8">
    <location>
        <position position="107"/>
    </location>
</feature>
<keyword evidence="3 4" id="KW-0627">Porphyrin biosynthesis</keyword>
<evidence type="ECO:0000313" key="11">
    <source>
        <dbReference type="EMBL" id="TSJ46445.1"/>
    </source>
</evidence>
<feature type="domain" description="Quinate/shikimate 5-dehydrogenase/glutamyl-tRNA reductase" evidence="9">
    <location>
        <begin position="188"/>
        <end position="312"/>
    </location>
</feature>
<dbReference type="Proteomes" id="UP000316008">
    <property type="component" value="Unassembled WGS sequence"/>
</dbReference>
<dbReference type="InterPro" id="IPR006151">
    <property type="entry name" value="Shikm_DH/Glu-tRNA_Rdtase"/>
</dbReference>
<dbReference type="Pfam" id="PF05201">
    <property type="entry name" value="GlutR_N"/>
    <property type="match status" value="1"/>
</dbReference>
<accession>A0A556N2Z2</accession>
<comment type="similarity">
    <text evidence="4">Belongs to the glutamyl-tRNA reductase family.</text>
</comment>
<keyword evidence="1 4" id="KW-0521">NADP</keyword>
<reference evidence="11 12" key="1">
    <citation type="submission" date="2019-07" db="EMBL/GenBank/DDBJ databases">
        <authorList>
            <person name="Huq M.A."/>
        </authorList>
    </citation>
    <scope>NUCLEOTIDE SEQUENCE [LARGE SCALE GENOMIC DNA]</scope>
    <source>
        <strain evidence="11 12">MAH-3</strain>
    </source>
</reference>
<dbReference type="EC" id="1.2.1.70" evidence="4"/>
<dbReference type="PROSITE" id="PS00747">
    <property type="entry name" value="GLUTR"/>
    <property type="match status" value="1"/>
</dbReference>
<feature type="binding site" evidence="4 6">
    <location>
        <begin position="122"/>
        <end position="124"/>
    </location>
    <ligand>
        <name>substrate</name>
    </ligand>
</feature>
<dbReference type="Pfam" id="PF01488">
    <property type="entry name" value="Shikimate_DH"/>
    <property type="match status" value="1"/>
</dbReference>
<name>A0A556N2Z2_9FLAO</name>
<evidence type="ECO:0000256" key="5">
    <source>
        <dbReference type="PIRSR" id="PIRSR000445-1"/>
    </source>
</evidence>
<dbReference type="OrthoDB" id="110209at2"/>
<comment type="caution">
    <text evidence="11">The sequence shown here is derived from an EMBL/GenBank/DDBJ whole genome shotgun (WGS) entry which is preliminary data.</text>
</comment>
<evidence type="ECO:0000256" key="2">
    <source>
        <dbReference type="ARBA" id="ARBA00023002"/>
    </source>
</evidence>
<dbReference type="AlphaFoldDB" id="A0A556N2Z2"/>
<comment type="subunit">
    <text evidence="4">Homodimer.</text>
</comment>
<dbReference type="InterPro" id="IPR036291">
    <property type="entry name" value="NAD(P)-bd_dom_sf"/>
</dbReference>
<dbReference type="InterPro" id="IPR036343">
    <property type="entry name" value="GluRdtase_N_sf"/>
</dbReference>
<feature type="binding site" evidence="4 6">
    <location>
        <begin position="54"/>
        <end position="57"/>
    </location>
    <ligand>
        <name>substrate</name>
    </ligand>
</feature>
<evidence type="ECO:0000256" key="8">
    <source>
        <dbReference type="PIRSR" id="PIRSR000445-4"/>
    </source>
</evidence>
<feature type="binding site" evidence="4 7">
    <location>
        <begin position="196"/>
        <end position="201"/>
    </location>
    <ligand>
        <name>NADP(+)</name>
        <dbReference type="ChEBI" id="CHEBI:58349"/>
    </ligand>
</feature>
<dbReference type="InterPro" id="IPR015895">
    <property type="entry name" value="4pyrrol_synth_GluRdtase_N"/>
</dbReference>
<evidence type="ECO:0000256" key="6">
    <source>
        <dbReference type="PIRSR" id="PIRSR000445-2"/>
    </source>
</evidence>
<comment type="pathway">
    <text evidence="4">Porphyrin-containing compound metabolism; protoporphyrin-IX biosynthesis; 5-aminolevulinate from L-glutamyl-tRNA(Glu): step 1/2.</text>
</comment>
<dbReference type="PANTHER" id="PTHR43013:SF1">
    <property type="entry name" value="GLUTAMYL-TRNA REDUCTASE"/>
    <property type="match status" value="1"/>
</dbReference>
<organism evidence="11 12">
    <name type="scientific">Fluviicola chungangensis</name>
    <dbReference type="NCBI Taxonomy" id="2597671"/>
    <lineage>
        <taxon>Bacteria</taxon>
        <taxon>Pseudomonadati</taxon>
        <taxon>Bacteroidota</taxon>
        <taxon>Flavobacteriia</taxon>
        <taxon>Flavobacteriales</taxon>
        <taxon>Crocinitomicaceae</taxon>
        <taxon>Fluviicola</taxon>
    </lineage>
</organism>
<comment type="function">
    <text evidence="4">Catalyzes the NADPH-dependent reduction of glutamyl-tRNA(Glu) to glutamate 1-semialdehyde (GSA).</text>
</comment>
<evidence type="ECO:0000256" key="4">
    <source>
        <dbReference type="HAMAP-Rule" id="MF_00087"/>
    </source>
</evidence>
<dbReference type="PANTHER" id="PTHR43013">
    <property type="entry name" value="GLUTAMYL-TRNA REDUCTASE"/>
    <property type="match status" value="1"/>
</dbReference>
<dbReference type="SUPFAM" id="SSF51735">
    <property type="entry name" value="NAD(P)-binding Rossmann-fold domains"/>
    <property type="match status" value="1"/>
</dbReference>
<comment type="domain">
    <text evidence="4">Possesses an unusual extended V-shaped dimeric structure with each monomer consisting of three distinct domains arranged along a curved 'spinal' alpha-helix. The N-terminal catalytic domain specifically recognizes the glutamate moiety of the substrate. The second domain is the NADPH-binding domain, and the third C-terminal domain is responsible for dimerization.</text>
</comment>
<keyword evidence="12" id="KW-1185">Reference proteome</keyword>
<dbReference type="GO" id="GO:0050661">
    <property type="term" value="F:NADP binding"/>
    <property type="evidence" value="ECO:0007669"/>
    <property type="project" value="InterPro"/>
</dbReference>
<comment type="miscellaneous">
    <text evidence="4">During catalysis, the active site Cys acts as a nucleophile attacking the alpha-carbonyl group of tRNA-bound glutamate with the formation of a thioester intermediate between enzyme and glutamate, and the concomitant release of tRNA(Glu). The thioester intermediate is finally reduced by direct hydride transfer from NADPH, to form the product GSA.</text>
</comment>
<evidence type="ECO:0000256" key="3">
    <source>
        <dbReference type="ARBA" id="ARBA00023244"/>
    </source>
</evidence>
<gene>
    <name evidence="4 11" type="primary">hemA</name>
    <name evidence="11" type="ORF">FO442_04610</name>
</gene>
<dbReference type="SUPFAM" id="SSF69742">
    <property type="entry name" value="Glutamyl tRNA-reductase catalytic, N-terminal domain"/>
    <property type="match status" value="1"/>
</dbReference>
<evidence type="ECO:0000256" key="7">
    <source>
        <dbReference type="PIRSR" id="PIRSR000445-3"/>
    </source>
</evidence>
<evidence type="ECO:0000259" key="9">
    <source>
        <dbReference type="Pfam" id="PF01488"/>
    </source>
</evidence>
<sequence>MPFVIKQLHTIAFTHRNLEVSKIGVLHIEQDSVQSRFQSLKERLHIDEIMFLSTCNRVEYFLVTNETLSPEFLHDFFSALYPEFDEEKIDFFASKAIVYAKMESVNHALRVAASIDSLVIGEREIITQVRQAYEQSRDLGLSGDTLRILFRHTIETAKRVYTETKISLKPVSVVSIAYQRLVGMDAPKDARVLAIGAGVTNTAMLRFLKKHGMNNFVIFNRTLEKAEVLAEELGGKAYPLSELATYSEGFDILVSCTGSEEIIVNEQLYTNLLNGETSPKITVDLALPNDISPEVHTNYPTRNISIEVLQRISDSHLQERSQEVIHVEQILEEANNEFRSIAKMRAIEVAMRPVPQMVKEIRATAFNEIFKNELDQLDPASKEVLEKVVGYMEKKYMSMPMIMAKEIMFKS</sequence>
<feature type="domain" description="Glutamyl-tRNA reductase N-terminal" evidence="10">
    <location>
        <begin position="11"/>
        <end position="164"/>
    </location>
</feature>
<dbReference type="PIRSF" id="PIRSF000445">
    <property type="entry name" value="4pyrrol_synth_GluRdtase"/>
    <property type="match status" value="1"/>
</dbReference>
<proteinExistence type="inferred from homology"/>
<comment type="catalytic activity">
    <reaction evidence="4">
        <text>(S)-4-amino-5-oxopentanoate + tRNA(Glu) + NADP(+) = L-glutamyl-tRNA(Glu) + NADPH + H(+)</text>
        <dbReference type="Rhea" id="RHEA:12344"/>
        <dbReference type="Rhea" id="RHEA-COMP:9663"/>
        <dbReference type="Rhea" id="RHEA-COMP:9680"/>
        <dbReference type="ChEBI" id="CHEBI:15378"/>
        <dbReference type="ChEBI" id="CHEBI:57501"/>
        <dbReference type="ChEBI" id="CHEBI:57783"/>
        <dbReference type="ChEBI" id="CHEBI:58349"/>
        <dbReference type="ChEBI" id="CHEBI:78442"/>
        <dbReference type="ChEBI" id="CHEBI:78520"/>
        <dbReference type="EC" id="1.2.1.70"/>
    </reaction>
</comment>
<dbReference type="InterPro" id="IPR018214">
    <property type="entry name" value="GluRdtase_CS"/>
</dbReference>
<keyword evidence="2 4" id="KW-0560">Oxidoreductase</keyword>
<dbReference type="UniPathway" id="UPA00251">
    <property type="reaction ID" value="UER00316"/>
</dbReference>
<dbReference type="Gene3D" id="3.30.460.30">
    <property type="entry name" value="Glutamyl-tRNA reductase, N-terminal domain"/>
    <property type="match status" value="1"/>
</dbReference>
<feature type="active site" description="Nucleophile" evidence="4 5">
    <location>
        <position position="55"/>
    </location>
</feature>
<dbReference type="NCBIfam" id="TIGR01035">
    <property type="entry name" value="hemA"/>
    <property type="match status" value="1"/>
</dbReference>
<feature type="binding site" evidence="4 6">
    <location>
        <position position="128"/>
    </location>
    <ligand>
        <name>substrate</name>
    </ligand>
</feature>
<dbReference type="GO" id="GO:0019353">
    <property type="term" value="P:protoporphyrinogen IX biosynthetic process from glutamate"/>
    <property type="evidence" value="ECO:0007669"/>
    <property type="project" value="TreeGrafter"/>
</dbReference>
<feature type="binding site" evidence="4 6">
    <location>
        <position position="117"/>
    </location>
    <ligand>
        <name>substrate</name>
    </ligand>
</feature>
<dbReference type="HAMAP" id="MF_00087">
    <property type="entry name" value="Glu_tRNA_reductase"/>
    <property type="match status" value="1"/>
</dbReference>
<evidence type="ECO:0000313" key="12">
    <source>
        <dbReference type="Proteomes" id="UP000316008"/>
    </source>
</evidence>
<evidence type="ECO:0000256" key="1">
    <source>
        <dbReference type="ARBA" id="ARBA00022857"/>
    </source>
</evidence>
<evidence type="ECO:0000259" key="10">
    <source>
        <dbReference type="Pfam" id="PF05201"/>
    </source>
</evidence>
<dbReference type="Gene3D" id="3.40.50.720">
    <property type="entry name" value="NAD(P)-binding Rossmann-like Domain"/>
    <property type="match status" value="1"/>
</dbReference>
<dbReference type="EMBL" id="VLPL01000002">
    <property type="protein sequence ID" value="TSJ46445.1"/>
    <property type="molecule type" value="Genomic_DNA"/>
</dbReference>